<feature type="compositionally biased region" description="Pro residues" evidence="3">
    <location>
        <begin position="48"/>
        <end position="57"/>
    </location>
</feature>
<dbReference type="Gene3D" id="1.20.245.10">
    <property type="entry name" value="Lipoxygenase-1, Domain 5"/>
    <property type="match status" value="1"/>
</dbReference>
<dbReference type="PROSITE" id="PS51393">
    <property type="entry name" value="LIPOXYGENASE_3"/>
    <property type="match status" value="1"/>
</dbReference>
<reference evidence="6 7" key="1">
    <citation type="journal article" date="2015" name="Genome Announc.">
        <title>Draft Genome of the Euendolithic (true boring) Cyanobacterium Mastigocoleus testarum strain BC008.</title>
        <authorList>
            <person name="Guida B.S."/>
            <person name="Garcia-Pichel F."/>
        </authorList>
    </citation>
    <scope>NUCLEOTIDE SEQUENCE [LARGE SCALE GENOMIC DNA]</scope>
    <source>
        <strain evidence="6 7">BC008</strain>
    </source>
</reference>
<dbReference type="Gene3D" id="3.10.450.60">
    <property type="match status" value="1"/>
</dbReference>
<protein>
    <recommendedName>
        <fullName evidence="4">Lipoxygenase domain-containing protein</fullName>
    </recommendedName>
</protein>
<evidence type="ECO:0000256" key="2">
    <source>
        <dbReference type="ARBA" id="ARBA00023002"/>
    </source>
</evidence>
<name>A0A0V7ZV65_9CYAN</name>
<dbReference type="SUPFAM" id="SSF48484">
    <property type="entry name" value="Lipoxigenase"/>
    <property type="match status" value="1"/>
</dbReference>
<dbReference type="InterPro" id="IPR000907">
    <property type="entry name" value="LipOase"/>
</dbReference>
<keyword evidence="1" id="KW-0479">Metal-binding</keyword>
<organism evidence="6 7">
    <name type="scientific">Mastigocoleus testarum BC008</name>
    <dbReference type="NCBI Taxonomy" id="371196"/>
    <lineage>
        <taxon>Bacteria</taxon>
        <taxon>Bacillati</taxon>
        <taxon>Cyanobacteriota</taxon>
        <taxon>Cyanophyceae</taxon>
        <taxon>Nostocales</taxon>
        <taxon>Hapalosiphonaceae</taxon>
        <taxon>Mastigocoleus</taxon>
    </lineage>
</organism>
<evidence type="ECO:0000313" key="7">
    <source>
        <dbReference type="Proteomes" id="UP000053372"/>
    </source>
</evidence>
<sequence>MGSPTRQQRQKLIEQYVLSRRTMLALIGFACTPGLETLLNSDTKPSEPKPPPNPDIPTLPQKDSPVIQQERQLQIEQTRQEYQIGLRLPNSVRVETLPPQEVFSEGYNANRATLGEQIQANQQTFLANPKSFDALDDYAAVFPVLPVPDIANNFRNDGKFAIQRLYGPNPMELTNVLALNYNLQEKLGITDEIFQTVLAKIRGRKQIRETLDSATEEGGLFITDYAILDIVNPQSDRFITAPIVLYFADRSRDGYSLIPIAIQLGQLPGESLLCTPLDGVDWTLAKLIAQMADFYVHAMVRHLGQTRMALRKAGTLVV</sequence>
<keyword evidence="2" id="KW-0560">Oxidoreductase</keyword>
<dbReference type="EMBL" id="LMTZ01000073">
    <property type="protein sequence ID" value="KST68248.1"/>
    <property type="molecule type" value="Genomic_DNA"/>
</dbReference>
<accession>A0A0V7ZV65</accession>
<feature type="domain" description="Lipoxygenase" evidence="4">
    <location>
        <begin position="57"/>
        <end position="318"/>
    </location>
</feature>
<evidence type="ECO:0000256" key="3">
    <source>
        <dbReference type="SAM" id="MobiDB-lite"/>
    </source>
</evidence>
<comment type="caution">
    <text evidence="6">The sequence shown here is derived from an EMBL/GenBank/DDBJ whole genome shotgun (WGS) entry which is preliminary data.</text>
</comment>
<dbReference type="GO" id="GO:0046872">
    <property type="term" value="F:metal ion binding"/>
    <property type="evidence" value="ECO:0007669"/>
    <property type="project" value="UniProtKB-KW"/>
</dbReference>
<proteinExistence type="predicted"/>
<dbReference type="GO" id="GO:0034440">
    <property type="term" value="P:lipid oxidation"/>
    <property type="evidence" value="ECO:0007669"/>
    <property type="project" value="InterPro"/>
</dbReference>
<dbReference type="AlphaFoldDB" id="A0A0V7ZV65"/>
<dbReference type="RefSeq" id="WP_027845698.1">
    <property type="nucleotide sequence ID" value="NZ_LMTZ01000072.1"/>
</dbReference>
<evidence type="ECO:0000256" key="1">
    <source>
        <dbReference type="ARBA" id="ARBA00022723"/>
    </source>
</evidence>
<dbReference type="InterPro" id="IPR013819">
    <property type="entry name" value="LipOase_C"/>
</dbReference>
<feature type="region of interest" description="Disordered" evidence="3">
    <location>
        <begin position="38"/>
        <end position="66"/>
    </location>
</feature>
<dbReference type="OrthoDB" id="5912511at2"/>
<dbReference type="PANTHER" id="PTHR11771">
    <property type="entry name" value="LIPOXYGENASE"/>
    <property type="match status" value="1"/>
</dbReference>
<evidence type="ECO:0000313" key="6">
    <source>
        <dbReference type="EMBL" id="KST68258.1"/>
    </source>
</evidence>
<dbReference type="EMBL" id="LMTZ01000072">
    <property type="protein sequence ID" value="KST68258.1"/>
    <property type="molecule type" value="Genomic_DNA"/>
</dbReference>
<dbReference type="InterPro" id="IPR036226">
    <property type="entry name" value="LipOase_C_sf"/>
</dbReference>
<dbReference type="Proteomes" id="UP000053372">
    <property type="component" value="Unassembled WGS sequence"/>
</dbReference>
<evidence type="ECO:0000259" key="4">
    <source>
        <dbReference type="PROSITE" id="PS51393"/>
    </source>
</evidence>
<evidence type="ECO:0000313" key="5">
    <source>
        <dbReference type="EMBL" id="KST68248.1"/>
    </source>
</evidence>
<keyword evidence="7" id="KW-1185">Reference proteome</keyword>
<dbReference type="GO" id="GO:0016702">
    <property type="term" value="F:oxidoreductase activity, acting on single donors with incorporation of molecular oxygen, incorporation of two atoms of oxygen"/>
    <property type="evidence" value="ECO:0007669"/>
    <property type="project" value="InterPro"/>
</dbReference>
<gene>
    <name evidence="5" type="ORF">BC008_00365</name>
    <name evidence="6" type="ORF">BC008_00420</name>
</gene>